<dbReference type="InterPro" id="IPR000673">
    <property type="entry name" value="Sig_transdc_resp-reg_Me-estase"/>
</dbReference>
<feature type="active site" evidence="4">
    <location>
        <position position="45"/>
    </location>
</feature>
<proteinExistence type="predicted"/>
<dbReference type="InterPro" id="IPR035909">
    <property type="entry name" value="CheB_C"/>
</dbReference>
<dbReference type="PANTHER" id="PTHR42872:SF3">
    <property type="entry name" value="PROTEIN-GLUTAMATE METHYLESTERASE_PROTEIN-GLUTAMINE GLUTAMINASE 1"/>
    <property type="match status" value="1"/>
</dbReference>
<comment type="caution">
    <text evidence="6">The sequence shown here is derived from an EMBL/GenBank/DDBJ whole genome shotgun (WGS) entry which is preliminary data.</text>
</comment>
<dbReference type="SUPFAM" id="SSF52738">
    <property type="entry name" value="Methylesterase CheB, C-terminal domain"/>
    <property type="match status" value="1"/>
</dbReference>
<gene>
    <name evidence="6" type="ORF">GWC95_11300</name>
</gene>
<evidence type="ECO:0000256" key="1">
    <source>
        <dbReference type="ARBA" id="ARBA00022801"/>
    </source>
</evidence>
<evidence type="ECO:0000313" key="7">
    <source>
        <dbReference type="Proteomes" id="UP000753802"/>
    </source>
</evidence>
<dbReference type="Proteomes" id="UP000753802">
    <property type="component" value="Unassembled WGS sequence"/>
</dbReference>
<dbReference type="RefSeq" id="WP_161818832.1">
    <property type="nucleotide sequence ID" value="NZ_JAACJS010000015.1"/>
</dbReference>
<keyword evidence="1 4" id="KW-0378">Hydrolase</keyword>
<dbReference type="PROSITE" id="PS50122">
    <property type="entry name" value="CHEB"/>
    <property type="match status" value="1"/>
</dbReference>
<dbReference type="EC" id="3.1.1.61" evidence="2"/>
<feature type="active site" evidence="4">
    <location>
        <position position="18"/>
    </location>
</feature>
<evidence type="ECO:0000313" key="6">
    <source>
        <dbReference type="EMBL" id="NCI50512.1"/>
    </source>
</evidence>
<sequence>MAENELTPPFQVVIIGGSAGALEVVLNIVATVDETAPYAFVIILHRKSSSDSSLAGILADKTKWPVKEVDDKDSIAAQHIYIAPGDYHLLIEKDGSFSLDDSEKINYSRPSIDAGFESAADAYGEQLVAVLLSGANADGAEGMKSIKEKGGTCIVQDPSSAEVAYMPNEAISRLKVDHITDGKQIGKLLNELAGI</sequence>
<reference evidence="6 7" key="1">
    <citation type="submission" date="2020-01" db="EMBL/GenBank/DDBJ databases">
        <title>Genome analysis.</title>
        <authorList>
            <person name="Wu S."/>
            <person name="Wang G."/>
        </authorList>
    </citation>
    <scope>NUCLEOTIDE SEQUENCE [LARGE SCALE GENOMIC DNA]</scope>
    <source>
        <strain evidence="6 7">SYL130</strain>
    </source>
</reference>
<dbReference type="EMBL" id="JAACJS010000015">
    <property type="protein sequence ID" value="NCI50512.1"/>
    <property type="molecule type" value="Genomic_DNA"/>
</dbReference>
<dbReference type="PANTHER" id="PTHR42872">
    <property type="entry name" value="PROTEIN-GLUTAMATE METHYLESTERASE/PROTEIN-GLUTAMINE GLUTAMINASE"/>
    <property type="match status" value="1"/>
</dbReference>
<evidence type="ECO:0000256" key="3">
    <source>
        <dbReference type="ARBA" id="ARBA00048267"/>
    </source>
</evidence>
<accession>A0ABW9ZVX3</accession>
<dbReference type="Pfam" id="PF01339">
    <property type="entry name" value="CheB_methylest"/>
    <property type="match status" value="1"/>
</dbReference>
<protein>
    <recommendedName>
        <fullName evidence="2">protein-glutamate methylesterase</fullName>
        <ecNumber evidence="2">3.1.1.61</ecNumber>
    </recommendedName>
</protein>
<organism evidence="6 7">
    <name type="scientific">Sediminibacterium roseum</name>
    <dbReference type="NCBI Taxonomy" id="1978412"/>
    <lineage>
        <taxon>Bacteria</taxon>
        <taxon>Pseudomonadati</taxon>
        <taxon>Bacteroidota</taxon>
        <taxon>Chitinophagia</taxon>
        <taxon>Chitinophagales</taxon>
        <taxon>Chitinophagaceae</taxon>
        <taxon>Sediminibacterium</taxon>
    </lineage>
</organism>
<name>A0ABW9ZVX3_9BACT</name>
<evidence type="ECO:0000256" key="2">
    <source>
        <dbReference type="ARBA" id="ARBA00039140"/>
    </source>
</evidence>
<keyword evidence="4" id="KW-0145">Chemotaxis</keyword>
<feature type="active site" evidence="4">
    <location>
        <position position="138"/>
    </location>
</feature>
<dbReference type="CDD" id="cd16433">
    <property type="entry name" value="CheB"/>
    <property type="match status" value="1"/>
</dbReference>
<keyword evidence="7" id="KW-1185">Reference proteome</keyword>
<feature type="domain" description="CheB-type methylesterase" evidence="5">
    <location>
        <begin position="6"/>
        <end position="195"/>
    </location>
</feature>
<evidence type="ECO:0000256" key="4">
    <source>
        <dbReference type="PROSITE-ProRule" id="PRU00050"/>
    </source>
</evidence>
<evidence type="ECO:0000259" key="5">
    <source>
        <dbReference type="PROSITE" id="PS50122"/>
    </source>
</evidence>
<dbReference type="Gene3D" id="3.40.50.180">
    <property type="entry name" value="Methylesterase CheB, C-terminal domain"/>
    <property type="match status" value="1"/>
</dbReference>
<comment type="catalytic activity">
    <reaction evidence="3">
        <text>[protein]-L-glutamate 5-O-methyl ester + H2O = L-glutamyl-[protein] + methanol + H(+)</text>
        <dbReference type="Rhea" id="RHEA:23236"/>
        <dbReference type="Rhea" id="RHEA-COMP:10208"/>
        <dbReference type="Rhea" id="RHEA-COMP:10311"/>
        <dbReference type="ChEBI" id="CHEBI:15377"/>
        <dbReference type="ChEBI" id="CHEBI:15378"/>
        <dbReference type="ChEBI" id="CHEBI:17790"/>
        <dbReference type="ChEBI" id="CHEBI:29973"/>
        <dbReference type="ChEBI" id="CHEBI:82795"/>
        <dbReference type="EC" id="3.1.1.61"/>
    </reaction>
</comment>